<dbReference type="NCBIfam" id="TIGR00757">
    <property type="entry name" value="RNaseEG"/>
    <property type="match status" value="1"/>
</dbReference>
<dbReference type="InterPro" id="IPR019307">
    <property type="entry name" value="RNA-bd_AU-1/RNase_E/G"/>
</dbReference>
<dbReference type="InterPro" id="IPR012340">
    <property type="entry name" value="NA-bd_OB-fold"/>
</dbReference>
<dbReference type="AlphaFoldDB" id="A0A6J7J7G9"/>
<keyword evidence="3" id="KW-0378">Hydrolase</keyword>
<organism evidence="8">
    <name type="scientific">freshwater metagenome</name>
    <dbReference type="NCBI Taxonomy" id="449393"/>
    <lineage>
        <taxon>unclassified sequences</taxon>
        <taxon>metagenomes</taxon>
        <taxon>ecological metagenomes</taxon>
    </lineage>
</organism>
<dbReference type="GO" id="GO:0005737">
    <property type="term" value="C:cytoplasm"/>
    <property type="evidence" value="ECO:0007669"/>
    <property type="project" value="TreeGrafter"/>
</dbReference>
<name>A0A6J7J7G9_9ZZZZ</name>
<gene>
    <name evidence="8" type="ORF">UFOPK3733_01188</name>
</gene>
<evidence type="ECO:0000259" key="7">
    <source>
        <dbReference type="Pfam" id="PF10150"/>
    </source>
</evidence>
<feature type="compositionally biased region" description="Basic residues" evidence="6">
    <location>
        <begin position="65"/>
        <end position="79"/>
    </location>
</feature>
<sequence>MSDTPVSEPTPAREPEQTPPNASSSQSPSTEPTGNATNAPTAATPPDGGDAGVGGEHSQGDSANRNRRRRGSRGGRNRSRPAGARPDGEFDGEGGEGGESSGPNGAIADSPNRAPERPQAGAPSATAVRPQIGDSRPAPVVAGGATAVEPSDSGSSAPGEGSKNSRRRRGGRGRGQGSQGSQGGQGSQGSQGGQGGQGQNSQSQGGGSKGGGRSGQQRQGSSNQRGGRSQNQRPVEAILGGGGPELDEETLERRKGRERNGRPVGRYLMTVSVRPEATQIAVLEGRNLIEHFVSKPADDVAQIHGNIYLGKVQNVLPGMEAAFVDISTPKNAVLYRGDVQFDAEEIEGGGAARIEQILRAKQPIICQVTKNPIAHKGARLTQEVSLPGRFVVLIPNSSTYGISKRLADDERRRLRSILDKVKPPQHGVIVRTAAEGVTSDEISADVRRLLSQWEQIESRAASVQAPALLYREPDMALRVIREEFNDDYRGVIIDDPVLFGEVHDYVSSISPALADRVQYYDRSLEPLSIFERHHVHEQLHKALDRKVWLPSGGSLIIEHTEALTVVDVNTGKNVGSSNLEETVYRNNLEAAVEIAKQLRLRDVGGIIVIDFIDMEIRQNRDDVIRVFRDALARDKTRTQVFDISELGLVEMTRKRIGEGLLESFAAGCPDCEGRGVRIDGSLLG</sequence>
<keyword evidence="4" id="KW-0460">Magnesium</keyword>
<feature type="compositionally biased region" description="Low complexity" evidence="6">
    <location>
        <begin position="137"/>
        <end position="148"/>
    </location>
</feature>
<protein>
    <submittedName>
        <fullName evidence="8">Unannotated protein</fullName>
    </submittedName>
</protein>
<dbReference type="SUPFAM" id="SSF50249">
    <property type="entry name" value="Nucleic acid-binding proteins"/>
    <property type="match status" value="1"/>
</dbReference>
<dbReference type="InterPro" id="IPR004659">
    <property type="entry name" value="RNase_E/G"/>
</dbReference>
<comment type="cofactor">
    <cofactor evidence="1">
        <name>Mg(2+)</name>
        <dbReference type="ChEBI" id="CHEBI:18420"/>
    </cofactor>
</comment>
<proteinExistence type="predicted"/>
<dbReference type="CDD" id="cd04453">
    <property type="entry name" value="S1_RNase_E"/>
    <property type="match status" value="1"/>
</dbReference>
<feature type="compositionally biased region" description="Low complexity" evidence="6">
    <location>
        <begin position="32"/>
        <end position="48"/>
    </location>
</feature>
<dbReference type="GO" id="GO:0004540">
    <property type="term" value="F:RNA nuclease activity"/>
    <property type="evidence" value="ECO:0007669"/>
    <property type="project" value="InterPro"/>
</dbReference>
<dbReference type="GO" id="GO:0006364">
    <property type="term" value="P:rRNA processing"/>
    <property type="evidence" value="ECO:0007669"/>
    <property type="project" value="TreeGrafter"/>
</dbReference>
<dbReference type="Gene3D" id="2.40.50.140">
    <property type="entry name" value="Nucleic acid-binding proteins"/>
    <property type="match status" value="1"/>
</dbReference>
<dbReference type="EMBL" id="CAFBNC010000055">
    <property type="protein sequence ID" value="CAB4939308.1"/>
    <property type="molecule type" value="Genomic_DNA"/>
</dbReference>
<dbReference type="GO" id="GO:0016787">
    <property type="term" value="F:hydrolase activity"/>
    <property type="evidence" value="ECO:0007669"/>
    <property type="project" value="UniProtKB-KW"/>
</dbReference>
<evidence type="ECO:0000256" key="6">
    <source>
        <dbReference type="SAM" id="MobiDB-lite"/>
    </source>
</evidence>
<evidence type="ECO:0000256" key="3">
    <source>
        <dbReference type="ARBA" id="ARBA00022801"/>
    </source>
</evidence>
<feature type="domain" description="RNA-binding protein AU-1/Ribonuclease E/G" evidence="7">
    <location>
        <begin position="385"/>
        <end position="655"/>
    </location>
</feature>
<feature type="region of interest" description="Disordered" evidence="6">
    <location>
        <begin position="1"/>
        <end position="259"/>
    </location>
</feature>
<evidence type="ECO:0000256" key="5">
    <source>
        <dbReference type="ARBA" id="ARBA00022884"/>
    </source>
</evidence>
<keyword evidence="5" id="KW-0694">RNA-binding</keyword>
<accession>A0A6J7J7G9</accession>
<evidence type="ECO:0000313" key="8">
    <source>
        <dbReference type="EMBL" id="CAB4939308.1"/>
    </source>
</evidence>
<feature type="compositionally biased region" description="Low complexity" evidence="6">
    <location>
        <begin position="215"/>
        <end position="233"/>
    </location>
</feature>
<evidence type="ECO:0000256" key="2">
    <source>
        <dbReference type="ARBA" id="ARBA00022723"/>
    </source>
</evidence>
<dbReference type="Pfam" id="PF10150">
    <property type="entry name" value="RNase_E_G"/>
    <property type="match status" value="1"/>
</dbReference>
<evidence type="ECO:0000256" key="4">
    <source>
        <dbReference type="ARBA" id="ARBA00022842"/>
    </source>
</evidence>
<dbReference type="PANTHER" id="PTHR30001:SF0">
    <property type="entry name" value="RIBONUCLEASE G"/>
    <property type="match status" value="1"/>
</dbReference>
<dbReference type="PANTHER" id="PTHR30001">
    <property type="entry name" value="RIBONUCLEASE"/>
    <property type="match status" value="1"/>
</dbReference>
<reference evidence="8" key="1">
    <citation type="submission" date="2020-05" db="EMBL/GenBank/DDBJ databases">
        <authorList>
            <person name="Chiriac C."/>
            <person name="Salcher M."/>
            <person name="Ghai R."/>
            <person name="Kavagutti S V."/>
        </authorList>
    </citation>
    <scope>NUCLEOTIDE SEQUENCE</scope>
</reference>
<dbReference type="GO" id="GO:0046872">
    <property type="term" value="F:metal ion binding"/>
    <property type="evidence" value="ECO:0007669"/>
    <property type="project" value="UniProtKB-KW"/>
</dbReference>
<feature type="compositionally biased region" description="Gly residues" evidence="6">
    <location>
        <begin position="173"/>
        <end position="214"/>
    </location>
</feature>
<evidence type="ECO:0000256" key="1">
    <source>
        <dbReference type="ARBA" id="ARBA00001946"/>
    </source>
</evidence>
<feature type="compositionally biased region" description="Polar residues" evidence="6">
    <location>
        <begin position="19"/>
        <end position="31"/>
    </location>
</feature>
<keyword evidence="2" id="KW-0479">Metal-binding</keyword>
<dbReference type="GO" id="GO:0003723">
    <property type="term" value="F:RNA binding"/>
    <property type="evidence" value="ECO:0007669"/>
    <property type="project" value="UniProtKB-KW"/>
</dbReference>